<name>L8JJ50_9BACT</name>
<accession>L8JJ50</accession>
<comment type="caution">
    <text evidence="2">The sequence shown here is derived from an EMBL/GenBank/DDBJ whole genome shotgun (WGS) entry which is preliminary data.</text>
</comment>
<sequence length="94" mass="10667">MTIQHKEIKNKGKFYIEHNDVEIALIAYTLSAQNQLTINHTEVNPDYSGQGIASRLISSTVNYVREKGYKITPECSYAAAVFAKKQEFSDVLRQ</sequence>
<evidence type="ECO:0000313" key="2">
    <source>
        <dbReference type="EMBL" id="ELR68926.1"/>
    </source>
</evidence>
<dbReference type="PROSITE" id="PS51729">
    <property type="entry name" value="GNAT_YJDJ"/>
    <property type="match status" value="1"/>
</dbReference>
<dbReference type="EMBL" id="AMZN01000087">
    <property type="protein sequence ID" value="ELR68926.1"/>
    <property type="molecule type" value="Genomic_DNA"/>
</dbReference>
<dbReference type="STRING" id="1237149.C900_05619"/>
<dbReference type="Pfam" id="PF14542">
    <property type="entry name" value="Acetyltransf_CG"/>
    <property type="match status" value="1"/>
</dbReference>
<dbReference type="Gene3D" id="3.40.630.30">
    <property type="match status" value="1"/>
</dbReference>
<organism evidence="2 3">
    <name type="scientific">Fulvivirga imtechensis AK7</name>
    <dbReference type="NCBI Taxonomy" id="1237149"/>
    <lineage>
        <taxon>Bacteria</taxon>
        <taxon>Pseudomonadati</taxon>
        <taxon>Bacteroidota</taxon>
        <taxon>Cytophagia</taxon>
        <taxon>Cytophagales</taxon>
        <taxon>Fulvivirgaceae</taxon>
        <taxon>Fulvivirga</taxon>
    </lineage>
</organism>
<protein>
    <recommendedName>
        <fullName evidence="1">N-acetyltransferase domain-containing protein</fullName>
    </recommendedName>
</protein>
<keyword evidence="3" id="KW-1185">Reference proteome</keyword>
<dbReference type="InterPro" id="IPR045057">
    <property type="entry name" value="Gcn5-rel_NAT"/>
</dbReference>
<dbReference type="PANTHER" id="PTHR31435:SF10">
    <property type="entry name" value="BSR4717 PROTEIN"/>
    <property type="match status" value="1"/>
</dbReference>
<dbReference type="OrthoDB" id="9793389at2"/>
<dbReference type="AlphaFoldDB" id="L8JJ50"/>
<evidence type="ECO:0000313" key="3">
    <source>
        <dbReference type="Proteomes" id="UP000011135"/>
    </source>
</evidence>
<dbReference type="SUPFAM" id="SSF55729">
    <property type="entry name" value="Acyl-CoA N-acyltransferases (Nat)"/>
    <property type="match status" value="1"/>
</dbReference>
<reference evidence="2 3" key="1">
    <citation type="submission" date="2012-12" db="EMBL/GenBank/DDBJ databases">
        <title>Genome assembly of Fulvivirga imtechensis AK7.</title>
        <authorList>
            <person name="Nupur N."/>
            <person name="Khatri I."/>
            <person name="Kumar R."/>
            <person name="Subramanian S."/>
            <person name="Pinnaka A."/>
        </authorList>
    </citation>
    <scope>NUCLEOTIDE SEQUENCE [LARGE SCALE GENOMIC DNA]</scope>
    <source>
        <strain evidence="2 3">AK7</strain>
    </source>
</reference>
<evidence type="ECO:0000259" key="1">
    <source>
        <dbReference type="PROSITE" id="PS51729"/>
    </source>
</evidence>
<dbReference type="CDD" id="cd04301">
    <property type="entry name" value="NAT_SF"/>
    <property type="match status" value="1"/>
</dbReference>
<dbReference type="RefSeq" id="WP_009582727.1">
    <property type="nucleotide sequence ID" value="NZ_AMZN01000087.1"/>
</dbReference>
<dbReference type="PANTHER" id="PTHR31435">
    <property type="entry name" value="PROTEIN NATD1"/>
    <property type="match status" value="1"/>
</dbReference>
<dbReference type="eggNOG" id="COG2388">
    <property type="taxonomic scope" value="Bacteria"/>
</dbReference>
<dbReference type="InterPro" id="IPR016181">
    <property type="entry name" value="Acyl_CoA_acyltransferase"/>
</dbReference>
<feature type="domain" description="N-acetyltransferase" evidence="1">
    <location>
        <begin position="6"/>
        <end position="93"/>
    </location>
</feature>
<proteinExistence type="predicted"/>
<gene>
    <name evidence="2" type="ORF">C900_05619</name>
</gene>
<dbReference type="Proteomes" id="UP000011135">
    <property type="component" value="Unassembled WGS sequence"/>
</dbReference>
<dbReference type="InterPro" id="IPR031165">
    <property type="entry name" value="GNAT_YJDJ"/>
</dbReference>